<name>A0A6J4MFR1_9ACTN</name>
<dbReference type="AlphaFoldDB" id="A0A6J4MFR1"/>
<accession>A0A6J4MFR1</accession>
<dbReference type="SUPFAM" id="SSF52091">
    <property type="entry name" value="SpoIIaa-like"/>
    <property type="match status" value="1"/>
</dbReference>
<dbReference type="Pfam" id="PF13466">
    <property type="entry name" value="STAS_2"/>
    <property type="match status" value="1"/>
</dbReference>
<dbReference type="EMBL" id="CADCUH010000160">
    <property type="protein sequence ID" value="CAA9358389.1"/>
    <property type="molecule type" value="Genomic_DNA"/>
</dbReference>
<sequence length="106" mass="11407">MDGSGRSDTTEMLVLSGHLDGRCTAELREAVACHLARHTGEDVRLDMAAVESVDLTALRLLAAVAVRLQRTGHCLVLVGCTPPVRRLLTHGVLRRLFVVPRGEPSG</sequence>
<evidence type="ECO:0000313" key="2">
    <source>
        <dbReference type="EMBL" id="CAA9358389.1"/>
    </source>
</evidence>
<dbReference type="PROSITE" id="PS50801">
    <property type="entry name" value="STAS"/>
    <property type="match status" value="1"/>
</dbReference>
<organism evidence="2">
    <name type="scientific">uncultured Nocardioidaceae bacterium</name>
    <dbReference type="NCBI Taxonomy" id="253824"/>
    <lineage>
        <taxon>Bacteria</taxon>
        <taxon>Bacillati</taxon>
        <taxon>Actinomycetota</taxon>
        <taxon>Actinomycetes</taxon>
        <taxon>Propionibacteriales</taxon>
        <taxon>Nocardioidaceae</taxon>
        <taxon>environmental samples</taxon>
    </lineage>
</organism>
<dbReference type="InterPro" id="IPR036513">
    <property type="entry name" value="STAS_dom_sf"/>
</dbReference>
<dbReference type="CDD" id="cd07043">
    <property type="entry name" value="STAS_anti-anti-sigma_factors"/>
    <property type="match status" value="1"/>
</dbReference>
<dbReference type="InterPro" id="IPR058548">
    <property type="entry name" value="MlaB-like_STAS"/>
</dbReference>
<proteinExistence type="predicted"/>
<dbReference type="InterPro" id="IPR002645">
    <property type="entry name" value="STAS_dom"/>
</dbReference>
<feature type="domain" description="STAS" evidence="1">
    <location>
        <begin position="12"/>
        <end position="88"/>
    </location>
</feature>
<protein>
    <recommendedName>
        <fullName evidence="1">STAS domain-containing protein</fullName>
    </recommendedName>
</protein>
<reference evidence="2" key="1">
    <citation type="submission" date="2020-02" db="EMBL/GenBank/DDBJ databases">
        <authorList>
            <person name="Meier V. D."/>
        </authorList>
    </citation>
    <scope>NUCLEOTIDE SEQUENCE</scope>
    <source>
        <strain evidence="2">AVDCRST_MAG36</strain>
    </source>
</reference>
<gene>
    <name evidence="2" type="ORF">AVDCRST_MAG36-2458</name>
</gene>
<dbReference type="Gene3D" id="3.30.750.24">
    <property type="entry name" value="STAS domain"/>
    <property type="match status" value="1"/>
</dbReference>
<evidence type="ECO:0000259" key="1">
    <source>
        <dbReference type="PROSITE" id="PS50801"/>
    </source>
</evidence>